<dbReference type="InterPro" id="IPR000595">
    <property type="entry name" value="cNMP-bd_dom"/>
</dbReference>
<keyword evidence="3" id="KW-1185">Reference proteome</keyword>
<dbReference type="Pfam" id="PF00027">
    <property type="entry name" value="cNMP_binding"/>
    <property type="match status" value="1"/>
</dbReference>
<evidence type="ECO:0000313" key="2">
    <source>
        <dbReference type="EMBL" id="PYE80418.1"/>
    </source>
</evidence>
<proteinExistence type="predicted"/>
<accession>A0A2V4XXL3</accession>
<dbReference type="AlphaFoldDB" id="A0A2V4XXL3"/>
<dbReference type="EMBL" id="QJTD01000005">
    <property type="protein sequence ID" value="PYE80418.1"/>
    <property type="molecule type" value="Genomic_DNA"/>
</dbReference>
<dbReference type="Proteomes" id="UP000248054">
    <property type="component" value="Unassembled WGS sequence"/>
</dbReference>
<protein>
    <submittedName>
        <fullName evidence="2">CRP-like cAMP-binding protein</fullName>
    </submittedName>
</protein>
<dbReference type="InterPro" id="IPR014710">
    <property type="entry name" value="RmlC-like_jellyroll"/>
</dbReference>
<dbReference type="OrthoDB" id="1092431at2"/>
<sequence>MTLPNFKRHLIDKHGLSEEQFDQITPFIRTRTISKNKFLLKEGEIGTAAFFVEKGLLRLYNVNSEGKENHLQFAVENWIITDRCSVYFQEPSTSNIDALEDTLTVLLDDELVSEITKVNSTFREQNEILLQNHIRHLYRRISSLIGSSAKVRYIEFAETYPELMQRVPQWMIASYLGITPESLSRVRKTLMDESYK</sequence>
<name>A0A2V4XXL3_9FLAO</name>
<dbReference type="CDD" id="cd00038">
    <property type="entry name" value="CAP_ED"/>
    <property type="match status" value="1"/>
</dbReference>
<evidence type="ECO:0000259" key="1">
    <source>
        <dbReference type="PROSITE" id="PS50042"/>
    </source>
</evidence>
<comment type="caution">
    <text evidence="2">The sequence shown here is derived from an EMBL/GenBank/DDBJ whole genome shotgun (WGS) entry which is preliminary data.</text>
</comment>
<gene>
    <name evidence="2" type="ORF">DFQ11_10515</name>
</gene>
<organism evidence="2 3">
    <name type="scientific">Winogradskyella epiphytica</name>
    <dbReference type="NCBI Taxonomy" id="262005"/>
    <lineage>
        <taxon>Bacteria</taxon>
        <taxon>Pseudomonadati</taxon>
        <taxon>Bacteroidota</taxon>
        <taxon>Flavobacteriia</taxon>
        <taxon>Flavobacteriales</taxon>
        <taxon>Flavobacteriaceae</taxon>
        <taxon>Winogradskyella</taxon>
    </lineage>
</organism>
<reference evidence="2 3" key="1">
    <citation type="submission" date="2018-06" db="EMBL/GenBank/DDBJ databases">
        <title>Genomic Encyclopedia of Type Strains, Phase III (KMG-III): the genomes of soil and plant-associated and newly described type strains.</title>
        <authorList>
            <person name="Whitman W."/>
        </authorList>
    </citation>
    <scope>NUCLEOTIDE SEQUENCE [LARGE SCALE GENOMIC DNA]</scope>
    <source>
        <strain evidence="2 3">CECT 7945</strain>
    </source>
</reference>
<feature type="domain" description="Cyclic nucleotide-binding" evidence="1">
    <location>
        <begin position="15"/>
        <end position="115"/>
    </location>
</feature>
<dbReference type="InterPro" id="IPR018490">
    <property type="entry name" value="cNMP-bd_dom_sf"/>
</dbReference>
<dbReference type="PROSITE" id="PS50042">
    <property type="entry name" value="CNMP_BINDING_3"/>
    <property type="match status" value="1"/>
</dbReference>
<evidence type="ECO:0000313" key="3">
    <source>
        <dbReference type="Proteomes" id="UP000248054"/>
    </source>
</evidence>
<dbReference type="SUPFAM" id="SSF51206">
    <property type="entry name" value="cAMP-binding domain-like"/>
    <property type="match status" value="1"/>
</dbReference>
<dbReference type="RefSeq" id="WP_110475937.1">
    <property type="nucleotide sequence ID" value="NZ_BMWQ01000005.1"/>
</dbReference>
<dbReference type="Gene3D" id="2.60.120.10">
    <property type="entry name" value="Jelly Rolls"/>
    <property type="match status" value="1"/>
</dbReference>